<sequence>MTTRSLATTHTVRTLAVQGTAWIAWLRRVLQAAASRRLLAEMDRRMLADIGITRSEALEEAARAPWDLTPPRR</sequence>
<dbReference type="AlphaFoldDB" id="A0A848EKK9"/>
<organism evidence="2 3">
    <name type="scientific">Neoroseomonas marina</name>
    <dbReference type="NCBI Taxonomy" id="1232220"/>
    <lineage>
        <taxon>Bacteria</taxon>
        <taxon>Pseudomonadati</taxon>
        <taxon>Pseudomonadota</taxon>
        <taxon>Alphaproteobacteria</taxon>
        <taxon>Acetobacterales</taxon>
        <taxon>Acetobacteraceae</taxon>
        <taxon>Neoroseomonas</taxon>
    </lineage>
</organism>
<evidence type="ECO:0000259" key="1">
    <source>
        <dbReference type="Pfam" id="PF06568"/>
    </source>
</evidence>
<name>A0A848EKK9_9PROT</name>
<evidence type="ECO:0000313" key="2">
    <source>
        <dbReference type="EMBL" id="NMJ43940.1"/>
    </source>
</evidence>
<evidence type="ECO:0000313" key="3">
    <source>
        <dbReference type="Proteomes" id="UP000548582"/>
    </source>
</evidence>
<feature type="domain" description="YjiS-like" evidence="1">
    <location>
        <begin position="23"/>
        <end position="57"/>
    </location>
</feature>
<accession>A0A848EKK9</accession>
<keyword evidence="3" id="KW-1185">Reference proteome</keyword>
<dbReference type="RefSeq" id="WP_170056128.1">
    <property type="nucleotide sequence ID" value="NZ_JABBKX010000010.1"/>
</dbReference>
<protein>
    <submittedName>
        <fullName evidence="2">DUF1127 domain-containing protein</fullName>
    </submittedName>
</protein>
<gene>
    <name evidence="2" type="ORF">GWK16_22020</name>
</gene>
<dbReference type="EMBL" id="JABBKX010000010">
    <property type="protein sequence ID" value="NMJ43940.1"/>
    <property type="molecule type" value="Genomic_DNA"/>
</dbReference>
<comment type="caution">
    <text evidence="2">The sequence shown here is derived from an EMBL/GenBank/DDBJ whole genome shotgun (WGS) entry which is preliminary data.</text>
</comment>
<dbReference type="Proteomes" id="UP000548582">
    <property type="component" value="Unassembled WGS sequence"/>
</dbReference>
<dbReference type="InterPro" id="IPR009506">
    <property type="entry name" value="YjiS-like"/>
</dbReference>
<reference evidence="2 3" key="1">
    <citation type="submission" date="2020-03" db="EMBL/GenBank/DDBJ databases">
        <authorList>
            <person name="Sun Q."/>
        </authorList>
    </citation>
    <scope>NUCLEOTIDE SEQUENCE [LARGE SCALE GENOMIC DNA]</scope>
    <source>
        <strain evidence="2 3">JC162</strain>
    </source>
</reference>
<proteinExistence type="predicted"/>
<dbReference type="Pfam" id="PF06568">
    <property type="entry name" value="YjiS-like"/>
    <property type="match status" value="1"/>
</dbReference>